<dbReference type="InterPro" id="IPR029052">
    <property type="entry name" value="Metallo-depent_PP-like"/>
</dbReference>
<evidence type="ECO:0000256" key="1">
    <source>
        <dbReference type="SAM" id="SignalP"/>
    </source>
</evidence>
<evidence type="ECO:0000259" key="2">
    <source>
        <dbReference type="Pfam" id="PF00149"/>
    </source>
</evidence>
<dbReference type="GO" id="GO:0016791">
    <property type="term" value="F:phosphatase activity"/>
    <property type="evidence" value="ECO:0007669"/>
    <property type="project" value="TreeGrafter"/>
</dbReference>
<proteinExistence type="predicted"/>
<reference evidence="4" key="1">
    <citation type="journal article" date="2023" name="Commun. Biol.">
        <title>Genome analysis of Parmales, the sister group of diatoms, reveals the evolutionary specialization of diatoms from phago-mixotrophs to photoautotrophs.</title>
        <authorList>
            <person name="Ban H."/>
            <person name="Sato S."/>
            <person name="Yoshikawa S."/>
            <person name="Yamada K."/>
            <person name="Nakamura Y."/>
            <person name="Ichinomiya M."/>
            <person name="Sato N."/>
            <person name="Blanc-Mathieu R."/>
            <person name="Endo H."/>
            <person name="Kuwata A."/>
            <person name="Ogata H."/>
        </authorList>
    </citation>
    <scope>NUCLEOTIDE SEQUENCE [LARGE SCALE GENOMIC DNA]</scope>
    <source>
        <strain evidence="4">NIES 3700</strain>
    </source>
</reference>
<gene>
    <name evidence="3" type="ORF">TrLO_g12268</name>
</gene>
<comment type="caution">
    <text evidence="3">The sequence shown here is derived from an EMBL/GenBank/DDBJ whole genome shotgun (WGS) entry which is preliminary data.</text>
</comment>
<dbReference type="InterPro" id="IPR050126">
    <property type="entry name" value="Ap4A_hydrolase"/>
</dbReference>
<dbReference type="GO" id="GO:0005737">
    <property type="term" value="C:cytoplasm"/>
    <property type="evidence" value="ECO:0007669"/>
    <property type="project" value="TreeGrafter"/>
</dbReference>
<dbReference type="AlphaFoldDB" id="A0A9W7FGC9"/>
<feature type="signal peptide" evidence="1">
    <location>
        <begin position="1"/>
        <end position="16"/>
    </location>
</feature>
<keyword evidence="4" id="KW-1185">Reference proteome</keyword>
<keyword evidence="1" id="KW-0732">Signal</keyword>
<protein>
    <recommendedName>
        <fullName evidence="2">Calcineurin-like phosphoesterase domain-containing protein</fullName>
    </recommendedName>
</protein>
<dbReference type="Gene3D" id="3.60.21.10">
    <property type="match status" value="1"/>
</dbReference>
<dbReference type="PANTHER" id="PTHR42850:SF4">
    <property type="entry name" value="ZINC-DEPENDENT ENDOPOLYPHOSPHATASE"/>
    <property type="match status" value="1"/>
</dbReference>
<evidence type="ECO:0000313" key="4">
    <source>
        <dbReference type="Proteomes" id="UP001165122"/>
    </source>
</evidence>
<organism evidence="3 4">
    <name type="scientific">Triparma laevis f. longispina</name>
    <dbReference type="NCBI Taxonomy" id="1714387"/>
    <lineage>
        <taxon>Eukaryota</taxon>
        <taxon>Sar</taxon>
        <taxon>Stramenopiles</taxon>
        <taxon>Ochrophyta</taxon>
        <taxon>Bolidophyceae</taxon>
        <taxon>Parmales</taxon>
        <taxon>Triparmaceae</taxon>
        <taxon>Triparma</taxon>
    </lineage>
</organism>
<dbReference type="GO" id="GO:0000298">
    <property type="term" value="F:endopolyphosphatase activity"/>
    <property type="evidence" value="ECO:0007669"/>
    <property type="project" value="TreeGrafter"/>
</dbReference>
<dbReference type="GO" id="GO:0006798">
    <property type="term" value="P:polyphosphate catabolic process"/>
    <property type="evidence" value="ECO:0007669"/>
    <property type="project" value="TreeGrafter"/>
</dbReference>
<accession>A0A9W7FGC9</accession>
<name>A0A9W7FGC9_9STRA</name>
<dbReference type="PANTHER" id="PTHR42850">
    <property type="entry name" value="METALLOPHOSPHOESTERASE"/>
    <property type="match status" value="1"/>
</dbReference>
<dbReference type="InterPro" id="IPR004843">
    <property type="entry name" value="Calcineurin-like_PHP"/>
</dbReference>
<feature type="chain" id="PRO_5040811426" description="Calcineurin-like phosphoesterase domain-containing protein" evidence="1">
    <location>
        <begin position="17"/>
        <end position="264"/>
    </location>
</feature>
<dbReference type="EMBL" id="BRXW01000165">
    <property type="protein sequence ID" value="GMI11635.1"/>
    <property type="molecule type" value="Genomic_DNA"/>
</dbReference>
<dbReference type="OrthoDB" id="10267127at2759"/>
<sequence length="264" mass="29123">MKLAVALFMMTTFVHARAFSSRAMVAQRHVRIPAPNPLYVIGDVHGCLSELKQLLKNLDVSTDNIVLVGDLVNKGPSSAEVVQFCRLNKIKSVAGNHDMSALKHLKMFDTLAGSKKEKYKWTQQLSLEDVDYLESLPLSITLDGLSCSIVHAGVVPNSASIESNSEFDMTTIRLVTRDGLSAVSKQSAEKEKEKAVNWTEVYDGRFGKIIYGHDAKRGLQNKEKTVGLDTGCCYGGRLTAFEVWSGEICGVYAEKVWCEKSKKS</sequence>
<dbReference type="Pfam" id="PF00149">
    <property type="entry name" value="Metallophos"/>
    <property type="match status" value="1"/>
</dbReference>
<dbReference type="Proteomes" id="UP001165122">
    <property type="component" value="Unassembled WGS sequence"/>
</dbReference>
<feature type="domain" description="Calcineurin-like phosphoesterase" evidence="2">
    <location>
        <begin position="38"/>
        <end position="214"/>
    </location>
</feature>
<evidence type="ECO:0000313" key="3">
    <source>
        <dbReference type="EMBL" id="GMI11635.1"/>
    </source>
</evidence>
<dbReference type="SUPFAM" id="SSF56300">
    <property type="entry name" value="Metallo-dependent phosphatases"/>
    <property type="match status" value="1"/>
</dbReference>